<dbReference type="AlphaFoldDB" id="A0A9J6BP18"/>
<gene>
    <name evidence="2" type="ORF">PVAND_001658</name>
</gene>
<feature type="signal peptide" evidence="1">
    <location>
        <begin position="1"/>
        <end position="25"/>
    </location>
</feature>
<dbReference type="Proteomes" id="UP001107558">
    <property type="component" value="Chromosome 3"/>
</dbReference>
<keyword evidence="1" id="KW-0732">Signal</keyword>
<organism evidence="2 3">
    <name type="scientific">Polypedilum vanderplanki</name>
    <name type="common">Sleeping chironomid midge</name>
    <dbReference type="NCBI Taxonomy" id="319348"/>
    <lineage>
        <taxon>Eukaryota</taxon>
        <taxon>Metazoa</taxon>
        <taxon>Ecdysozoa</taxon>
        <taxon>Arthropoda</taxon>
        <taxon>Hexapoda</taxon>
        <taxon>Insecta</taxon>
        <taxon>Pterygota</taxon>
        <taxon>Neoptera</taxon>
        <taxon>Endopterygota</taxon>
        <taxon>Diptera</taxon>
        <taxon>Nematocera</taxon>
        <taxon>Chironomoidea</taxon>
        <taxon>Chironomidae</taxon>
        <taxon>Chironominae</taxon>
        <taxon>Polypedilum</taxon>
        <taxon>Polypedilum</taxon>
    </lineage>
</organism>
<evidence type="ECO:0000313" key="2">
    <source>
        <dbReference type="EMBL" id="KAG5671463.1"/>
    </source>
</evidence>
<comment type="caution">
    <text evidence="2">The sequence shown here is derived from an EMBL/GenBank/DDBJ whole genome shotgun (WGS) entry which is preliminary data.</text>
</comment>
<keyword evidence="3" id="KW-1185">Reference proteome</keyword>
<proteinExistence type="predicted"/>
<dbReference type="OrthoDB" id="7770555at2759"/>
<feature type="chain" id="PRO_5039939113" evidence="1">
    <location>
        <begin position="26"/>
        <end position="144"/>
    </location>
</feature>
<sequence>MAQNCSMKLMLFLISTLFFSSLTLAEYQSIDKLNYQPREYNEERSWNRLEPKFNIDNENYYVDNLRQKPSPNYVRNSIENDYMNMDYDEINNGKSLTSKRAWKILFNDRNRGYGKREQQQGNWNNLRGLWGKRSSWSRLQGTWG</sequence>
<name>A0A9J6BP18_POLVA</name>
<accession>A0A9J6BP18</accession>
<evidence type="ECO:0000313" key="3">
    <source>
        <dbReference type="Proteomes" id="UP001107558"/>
    </source>
</evidence>
<dbReference type="EMBL" id="JADBJN010000003">
    <property type="protein sequence ID" value="KAG5671463.1"/>
    <property type="molecule type" value="Genomic_DNA"/>
</dbReference>
<reference evidence="2" key="1">
    <citation type="submission" date="2021-03" db="EMBL/GenBank/DDBJ databases">
        <title>Chromosome level genome of the anhydrobiotic midge Polypedilum vanderplanki.</title>
        <authorList>
            <person name="Yoshida Y."/>
            <person name="Kikawada T."/>
            <person name="Gusev O."/>
        </authorList>
    </citation>
    <scope>NUCLEOTIDE SEQUENCE</scope>
    <source>
        <strain evidence="2">NIAS01</strain>
        <tissue evidence="2">Whole body or cell culture</tissue>
    </source>
</reference>
<protein>
    <submittedName>
        <fullName evidence="2">Uncharacterized protein</fullName>
    </submittedName>
</protein>
<evidence type="ECO:0000256" key="1">
    <source>
        <dbReference type="SAM" id="SignalP"/>
    </source>
</evidence>